<comment type="caution">
    <text evidence="2">The sequence shown here is derived from an EMBL/GenBank/DDBJ whole genome shotgun (WGS) entry which is preliminary data.</text>
</comment>
<reference evidence="2" key="1">
    <citation type="journal article" date="2014" name="Int. J. Syst. Evol. Microbiol.">
        <title>Complete genome sequence of Corynebacterium casei LMG S-19264T (=DSM 44701T), isolated from a smear-ripened cheese.</title>
        <authorList>
            <consortium name="US DOE Joint Genome Institute (JGI-PGF)"/>
            <person name="Walter F."/>
            <person name="Albersmeier A."/>
            <person name="Kalinowski J."/>
            <person name="Ruckert C."/>
        </authorList>
    </citation>
    <scope>NUCLEOTIDE SEQUENCE</scope>
    <source>
        <strain evidence="2">CGMCC 1.15762</strain>
    </source>
</reference>
<accession>A0A8J3EH64</accession>
<dbReference type="AlphaFoldDB" id="A0A8J3EH64"/>
<gene>
    <name evidence="2" type="ORF">GCM10011415_28840</name>
</gene>
<dbReference type="Proteomes" id="UP000617145">
    <property type="component" value="Unassembled WGS sequence"/>
</dbReference>
<dbReference type="EMBL" id="BMJV01000006">
    <property type="protein sequence ID" value="GGG78121.1"/>
    <property type="molecule type" value="Genomic_DNA"/>
</dbReference>
<dbReference type="RefSeq" id="WP_188790942.1">
    <property type="nucleotide sequence ID" value="NZ_BMJV01000006.1"/>
</dbReference>
<keyword evidence="1" id="KW-0812">Transmembrane</keyword>
<feature type="transmembrane region" description="Helical" evidence="1">
    <location>
        <begin position="115"/>
        <end position="134"/>
    </location>
</feature>
<evidence type="ECO:0000313" key="3">
    <source>
        <dbReference type="Proteomes" id="UP000617145"/>
    </source>
</evidence>
<evidence type="ECO:0000256" key="1">
    <source>
        <dbReference type="SAM" id="Phobius"/>
    </source>
</evidence>
<keyword evidence="3" id="KW-1185">Reference proteome</keyword>
<feature type="transmembrane region" description="Helical" evidence="1">
    <location>
        <begin position="186"/>
        <end position="214"/>
    </location>
</feature>
<sequence length="233" mass="26016">MNWMVRLGYFDVIDGVALVLLLACWLGSSWVIENPPARRMSVSKLMTSYRRRWMHHFITRQPRIFDANIVGSLRQSTAFFASAAMIAISGIFALLGDADRLRGVAGDFADTDAPVFVWEVKLFLLLLLAANAFLKFVWSNRLFGYCSVVMGSVPNDESKVAYARAAKAAEINIFAARSYNRGLRSVYFGIASAAWLLGGEALILATLVTLIVILRREFASQSREILMQDDPHE</sequence>
<reference evidence="2" key="2">
    <citation type="submission" date="2020-09" db="EMBL/GenBank/DDBJ databases">
        <authorList>
            <person name="Sun Q."/>
            <person name="Zhou Y."/>
        </authorList>
    </citation>
    <scope>NUCLEOTIDE SEQUENCE</scope>
    <source>
        <strain evidence="2">CGMCC 1.15762</strain>
    </source>
</reference>
<evidence type="ECO:0000313" key="2">
    <source>
        <dbReference type="EMBL" id="GGG78121.1"/>
    </source>
</evidence>
<feature type="transmembrane region" description="Helical" evidence="1">
    <location>
        <begin position="78"/>
        <end position="95"/>
    </location>
</feature>
<keyword evidence="1" id="KW-0472">Membrane</keyword>
<name>A0A8J3EH64_9RHOB</name>
<keyword evidence="1" id="KW-1133">Transmembrane helix</keyword>
<feature type="transmembrane region" description="Helical" evidence="1">
    <location>
        <begin position="12"/>
        <end position="32"/>
    </location>
</feature>
<organism evidence="2 3">
    <name type="scientific">Salipiger pallidus</name>
    <dbReference type="NCBI Taxonomy" id="1775170"/>
    <lineage>
        <taxon>Bacteria</taxon>
        <taxon>Pseudomonadati</taxon>
        <taxon>Pseudomonadota</taxon>
        <taxon>Alphaproteobacteria</taxon>
        <taxon>Rhodobacterales</taxon>
        <taxon>Roseobacteraceae</taxon>
        <taxon>Salipiger</taxon>
    </lineage>
</organism>
<proteinExistence type="predicted"/>
<dbReference type="InterPro" id="IPR006747">
    <property type="entry name" value="DUF599"/>
</dbReference>
<dbReference type="Pfam" id="PF04654">
    <property type="entry name" value="DUF599"/>
    <property type="match status" value="1"/>
</dbReference>
<protein>
    <submittedName>
        <fullName evidence="2">Membrane protein</fullName>
    </submittedName>
</protein>